<dbReference type="EMBL" id="CP035485">
    <property type="protein sequence ID" value="QDI90878.1"/>
    <property type="molecule type" value="Genomic_DNA"/>
</dbReference>
<reference evidence="3" key="1">
    <citation type="submission" date="2019-01" db="EMBL/GenBank/DDBJ databases">
        <title>Genomic analysis of Salicibibacter sp. NKC3-5.</title>
        <authorList>
            <person name="Oh Y.J."/>
        </authorList>
    </citation>
    <scope>NUCLEOTIDE SEQUENCE [LARGE SCALE GENOMIC DNA]</scope>
    <source>
        <strain evidence="3">NKC3-5</strain>
    </source>
</reference>
<feature type="domain" description="CYTH" evidence="1">
    <location>
        <begin position="7"/>
        <end position="199"/>
    </location>
</feature>
<dbReference type="KEGG" id="sale:EPH95_06545"/>
<dbReference type="InterPro" id="IPR023577">
    <property type="entry name" value="CYTH_domain"/>
</dbReference>
<proteinExistence type="predicted"/>
<sequence>MHHAFDELEIEGKRLINAQEFRKIQTYFHLSEDDFLTQHNHYFDTSDFQLKAQNAALRIRYKNGTYVLTLKVRNEDGVLEKHQPLSTVEWTEGAPLTQLTKGGTVQSYLEKDWGISFDTLHPLGRLSTSRAEIPYEKGLLALDESRYFEEVDYELEYEGRSHEHVQEVLTQIASRVGLDPHSPEPKPKVQRFFTAAFGPA</sequence>
<dbReference type="PIRSF" id="PIRSF012526">
    <property type="entry name" value="CYTH_UCP012526"/>
    <property type="match status" value="1"/>
</dbReference>
<dbReference type="RefSeq" id="WP_142088398.1">
    <property type="nucleotide sequence ID" value="NZ_CP035485.1"/>
</dbReference>
<evidence type="ECO:0000259" key="1">
    <source>
        <dbReference type="PROSITE" id="PS51707"/>
    </source>
</evidence>
<dbReference type="InterPro" id="IPR033469">
    <property type="entry name" value="CYTH-like_dom_sf"/>
</dbReference>
<dbReference type="InterPro" id="IPR009195">
    <property type="entry name" value="Uncharacterised_YjbK"/>
</dbReference>
<dbReference type="AlphaFoldDB" id="A0A514LGA9"/>
<dbReference type="Pfam" id="PF01928">
    <property type="entry name" value="CYTH"/>
    <property type="match status" value="1"/>
</dbReference>
<dbReference type="PROSITE" id="PS51707">
    <property type="entry name" value="CYTH"/>
    <property type="match status" value="1"/>
</dbReference>
<dbReference type="Gene3D" id="2.40.320.10">
    <property type="entry name" value="Hypothetical Protein Pfu-838710-001"/>
    <property type="match status" value="1"/>
</dbReference>
<dbReference type="SMART" id="SM01118">
    <property type="entry name" value="CYTH"/>
    <property type="match status" value="1"/>
</dbReference>
<name>A0A514LGA9_9BACI</name>
<gene>
    <name evidence="2" type="ORF">EPH95_06545</name>
</gene>
<keyword evidence="3" id="KW-1185">Reference proteome</keyword>
<evidence type="ECO:0000313" key="3">
    <source>
        <dbReference type="Proteomes" id="UP000319756"/>
    </source>
</evidence>
<evidence type="ECO:0000313" key="2">
    <source>
        <dbReference type="EMBL" id="QDI90878.1"/>
    </source>
</evidence>
<protein>
    <submittedName>
        <fullName evidence="2">CYTH domain-containing protein</fullName>
    </submittedName>
</protein>
<dbReference type="OrthoDB" id="384378at2"/>
<organism evidence="2 3">
    <name type="scientific">Salicibibacter halophilus</name>
    <dbReference type="NCBI Taxonomy" id="2502791"/>
    <lineage>
        <taxon>Bacteria</taxon>
        <taxon>Bacillati</taxon>
        <taxon>Bacillota</taxon>
        <taxon>Bacilli</taxon>
        <taxon>Bacillales</taxon>
        <taxon>Bacillaceae</taxon>
        <taxon>Salicibibacter</taxon>
    </lineage>
</organism>
<dbReference type="Proteomes" id="UP000319756">
    <property type="component" value="Chromosome"/>
</dbReference>
<accession>A0A514LGA9</accession>
<dbReference type="CDD" id="cd07762">
    <property type="entry name" value="CYTH-like_Pase_1"/>
    <property type="match status" value="1"/>
</dbReference>
<dbReference type="SUPFAM" id="SSF55154">
    <property type="entry name" value="CYTH-like phosphatases"/>
    <property type="match status" value="1"/>
</dbReference>